<sequence>MERFLMNWVSYEIADFAYKFDWLYVSRVCKIAYDIHGVDMEMCKRWFAGIRCSGRRNSKITHVISPTFNDMTLDGRAYSSNRYALEREKNKMYKDVLDNECKSYKAQCSPKLLQL</sequence>
<name>A0A0C2NBW0_THEKT</name>
<dbReference type="EMBL" id="JWZT01000640">
    <property type="protein sequence ID" value="KII73845.1"/>
    <property type="molecule type" value="Genomic_DNA"/>
</dbReference>
<evidence type="ECO:0000313" key="1">
    <source>
        <dbReference type="EMBL" id="KII73845.1"/>
    </source>
</evidence>
<protein>
    <submittedName>
        <fullName evidence="1">Uncharacterized protein</fullName>
    </submittedName>
</protein>
<keyword evidence="2" id="KW-1185">Reference proteome</keyword>
<reference evidence="1 2" key="1">
    <citation type="journal article" date="2014" name="Genome Biol. Evol.">
        <title>The genome of the myxosporean Thelohanellus kitauei shows adaptations to nutrient acquisition within its fish host.</title>
        <authorList>
            <person name="Yang Y."/>
            <person name="Xiong J."/>
            <person name="Zhou Z."/>
            <person name="Huo F."/>
            <person name="Miao W."/>
            <person name="Ran C."/>
            <person name="Liu Y."/>
            <person name="Zhang J."/>
            <person name="Feng J."/>
            <person name="Wang M."/>
            <person name="Wang M."/>
            <person name="Wang L."/>
            <person name="Yao B."/>
        </authorList>
    </citation>
    <scope>NUCLEOTIDE SEQUENCE [LARGE SCALE GENOMIC DNA]</scope>
    <source>
        <strain evidence="1">Wuqing</strain>
    </source>
</reference>
<gene>
    <name evidence="1" type="ORF">RF11_08216</name>
</gene>
<comment type="caution">
    <text evidence="1">The sequence shown here is derived from an EMBL/GenBank/DDBJ whole genome shotgun (WGS) entry which is preliminary data.</text>
</comment>
<proteinExistence type="predicted"/>
<dbReference type="Proteomes" id="UP000031668">
    <property type="component" value="Unassembled WGS sequence"/>
</dbReference>
<organism evidence="1 2">
    <name type="scientific">Thelohanellus kitauei</name>
    <name type="common">Myxosporean</name>
    <dbReference type="NCBI Taxonomy" id="669202"/>
    <lineage>
        <taxon>Eukaryota</taxon>
        <taxon>Metazoa</taxon>
        <taxon>Cnidaria</taxon>
        <taxon>Myxozoa</taxon>
        <taxon>Myxosporea</taxon>
        <taxon>Bivalvulida</taxon>
        <taxon>Platysporina</taxon>
        <taxon>Myxobolidae</taxon>
        <taxon>Thelohanellus</taxon>
    </lineage>
</organism>
<accession>A0A0C2NBW0</accession>
<evidence type="ECO:0000313" key="2">
    <source>
        <dbReference type="Proteomes" id="UP000031668"/>
    </source>
</evidence>
<dbReference type="AlphaFoldDB" id="A0A0C2NBW0"/>